<dbReference type="Proteomes" id="UP001515480">
    <property type="component" value="Unassembled WGS sequence"/>
</dbReference>
<name>A0AB34JZ32_PRYPA</name>
<comment type="caution">
    <text evidence="11">The sequence shown here is derived from an EMBL/GenBank/DDBJ whole genome shotgun (WGS) entry which is preliminary data.</text>
</comment>
<keyword evidence="4" id="KW-0812">Transmembrane</keyword>
<evidence type="ECO:0000313" key="12">
    <source>
        <dbReference type="Proteomes" id="UP001515480"/>
    </source>
</evidence>
<evidence type="ECO:0000256" key="7">
    <source>
        <dbReference type="SAM" id="MobiDB-lite"/>
    </source>
</evidence>
<evidence type="ECO:0000313" key="11">
    <source>
        <dbReference type="EMBL" id="KAL1527175.1"/>
    </source>
</evidence>
<evidence type="ECO:0008006" key="13">
    <source>
        <dbReference type="Google" id="ProtNLM"/>
    </source>
</evidence>
<comment type="similarity">
    <text evidence="2">Belongs to the cation diffusion facilitator (CDF) transporter (TC 2.A.4) family.</text>
</comment>
<keyword evidence="3" id="KW-0813">Transport</keyword>
<evidence type="ECO:0000256" key="6">
    <source>
        <dbReference type="ARBA" id="ARBA00023136"/>
    </source>
</evidence>
<reference evidence="11 12" key="1">
    <citation type="journal article" date="2024" name="Science">
        <title>Giant polyketide synthase enzymes in the biosynthesis of giant marine polyether toxins.</title>
        <authorList>
            <person name="Fallon T.R."/>
            <person name="Shende V.V."/>
            <person name="Wierzbicki I.H."/>
            <person name="Pendleton A.L."/>
            <person name="Watervoot N.F."/>
            <person name="Auber R.P."/>
            <person name="Gonzalez D.J."/>
            <person name="Wisecaver J.H."/>
            <person name="Moore B.S."/>
        </authorList>
    </citation>
    <scope>NUCLEOTIDE SEQUENCE [LARGE SCALE GENOMIC DNA]</scope>
    <source>
        <strain evidence="11 12">12B1</strain>
    </source>
</reference>
<keyword evidence="5" id="KW-1133">Transmembrane helix</keyword>
<dbReference type="InterPro" id="IPR036837">
    <property type="entry name" value="Cation_efflux_CTD_sf"/>
</dbReference>
<feature type="domain" description="Cation efflux protein cytoplasmic" evidence="10">
    <location>
        <begin position="309"/>
        <end position="381"/>
    </location>
</feature>
<keyword evidence="6" id="KW-0472">Membrane</keyword>
<dbReference type="SUPFAM" id="SSF160240">
    <property type="entry name" value="Cation efflux protein cytoplasmic domain-like"/>
    <property type="match status" value="2"/>
</dbReference>
<evidence type="ECO:0000256" key="5">
    <source>
        <dbReference type="ARBA" id="ARBA00022989"/>
    </source>
</evidence>
<dbReference type="PANTHER" id="PTHR43840:SF15">
    <property type="entry name" value="MITOCHONDRIAL METAL TRANSPORTER 1-RELATED"/>
    <property type="match status" value="1"/>
</dbReference>
<dbReference type="GO" id="GO:0016020">
    <property type="term" value="C:membrane"/>
    <property type="evidence" value="ECO:0007669"/>
    <property type="project" value="UniProtKB-SubCell"/>
</dbReference>
<dbReference type="Gene3D" id="3.30.70.1350">
    <property type="entry name" value="Cation efflux protein, cytoplasmic domain"/>
    <property type="match status" value="2"/>
</dbReference>
<dbReference type="InterPro" id="IPR002524">
    <property type="entry name" value="Cation_efflux"/>
</dbReference>
<dbReference type="InterPro" id="IPR050291">
    <property type="entry name" value="CDF_Transporter"/>
</dbReference>
<dbReference type="EMBL" id="JBGBPQ010000003">
    <property type="protein sequence ID" value="KAL1527175.1"/>
    <property type="molecule type" value="Genomic_DNA"/>
</dbReference>
<evidence type="ECO:0000256" key="2">
    <source>
        <dbReference type="ARBA" id="ARBA00008114"/>
    </source>
</evidence>
<dbReference type="NCBIfam" id="TIGR01297">
    <property type="entry name" value="CDF"/>
    <property type="match status" value="1"/>
</dbReference>
<dbReference type="Gene3D" id="1.20.1510.10">
    <property type="entry name" value="Cation efflux protein transmembrane domain"/>
    <property type="match status" value="1"/>
</dbReference>
<dbReference type="InterPro" id="IPR027470">
    <property type="entry name" value="Cation_efflux_CTD"/>
</dbReference>
<evidence type="ECO:0000256" key="1">
    <source>
        <dbReference type="ARBA" id="ARBA00004141"/>
    </source>
</evidence>
<dbReference type="PANTHER" id="PTHR43840">
    <property type="entry name" value="MITOCHONDRIAL METAL TRANSPORTER 1-RELATED"/>
    <property type="match status" value="1"/>
</dbReference>
<organism evidence="11 12">
    <name type="scientific">Prymnesium parvum</name>
    <name type="common">Toxic golden alga</name>
    <dbReference type="NCBI Taxonomy" id="97485"/>
    <lineage>
        <taxon>Eukaryota</taxon>
        <taxon>Haptista</taxon>
        <taxon>Haptophyta</taxon>
        <taxon>Prymnesiophyceae</taxon>
        <taxon>Prymnesiales</taxon>
        <taxon>Prymnesiaceae</taxon>
        <taxon>Prymnesium</taxon>
    </lineage>
</organism>
<dbReference type="SUPFAM" id="SSF161111">
    <property type="entry name" value="Cation efflux protein transmembrane domain-like"/>
    <property type="match status" value="1"/>
</dbReference>
<evidence type="ECO:0000256" key="8">
    <source>
        <dbReference type="SAM" id="SignalP"/>
    </source>
</evidence>
<sequence>MRTAIRCMLFLAASAAALHQPAALHLSTPRRARAPLAHAPASRKRDREPVQIELHGVRPLLGSCKRYLKEEVMRPIVVQTLVFASALQRHAHARSHLTAASSDGAARITWIGALINLLLSGFKLLAGIHGHSAAMISDAGHSLSDLVSDGLTLLAIRMANLPPDVDHPYGHGRFESVGSLAIGGLLWGAGMSFAISSYSALRHPSTTPMGMIALWAAVASIVSKEVLYRATLTLGERLKSQILVANAWHHRSDALSSVVALVGIGGSMMGWRRLDPIAGMVVAALVAWMGLRIGVEALLQLTDTTDYAMVKEVTEVASRVEGVQGVDQVRCRSMGGSSHVDLAIQVDQMISASSAHRIAEEVRWSISKECEDVSEVLVHVDTGPHDMSCPLQDRTVQQYRPPSQVEEEVRELLLQQPEICRVPHVQVHYLAEGVKVDAYLSMAGDPRASESREVAERVRRRLLDNATDIQAIRIGLALTREEDSSGESVSWEMPVQQSGSGN</sequence>
<gene>
    <name evidence="11" type="ORF">AB1Y20_015854</name>
</gene>
<dbReference type="FunFam" id="1.20.1510.10:FF:000006">
    <property type="entry name" value="Divalent cation efflux transporter"/>
    <property type="match status" value="1"/>
</dbReference>
<comment type="subcellular location">
    <subcellularLocation>
        <location evidence="1">Membrane</location>
        <topology evidence="1">Multi-pass membrane protein</topology>
    </subcellularLocation>
</comment>
<dbReference type="GO" id="GO:0008324">
    <property type="term" value="F:monoatomic cation transmembrane transporter activity"/>
    <property type="evidence" value="ECO:0007669"/>
    <property type="project" value="InterPro"/>
</dbReference>
<feature type="domain" description="Cation efflux protein transmembrane" evidence="9">
    <location>
        <begin position="110"/>
        <end position="301"/>
    </location>
</feature>
<dbReference type="Pfam" id="PF01545">
    <property type="entry name" value="Cation_efflux"/>
    <property type="match status" value="1"/>
</dbReference>
<dbReference type="Pfam" id="PF16916">
    <property type="entry name" value="ZT_dimer"/>
    <property type="match status" value="1"/>
</dbReference>
<dbReference type="AlphaFoldDB" id="A0AB34JZ32"/>
<dbReference type="InterPro" id="IPR027469">
    <property type="entry name" value="Cation_efflux_TMD_sf"/>
</dbReference>
<evidence type="ECO:0000256" key="4">
    <source>
        <dbReference type="ARBA" id="ARBA00022692"/>
    </source>
</evidence>
<evidence type="ECO:0000256" key="3">
    <source>
        <dbReference type="ARBA" id="ARBA00022448"/>
    </source>
</evidence>
<proteinExistence type="inferred from homology"/>
<feature type="chain" id="PRO_5044293729" description="Cation efflux protein cytoplasmic domain-containing protein" evidence="8">
    <location>
        <begin position="24"/>
        <end position="502"/>
    </location>
</feature>
<evidence type="ECO:0000259" key="9">
    <source>
        <dbReference type="Pfam" id="PF01545"/>
    </source>
</evidence>
<dbReference type="InterPro" id="IPR058533">
    <property type="entry name" value="Cation_efflux_TM"/>
</dbReference>
<feature type="signal peptide" evidence="8">
    <location>
        <begin position="1"/>
        <end position="23"/>
    </location>
</feature>
<keyword evidence="12" id="KW-1185">Reference proteome</keyword>
<evidence type="ECO:0000259" key="10">
    <source>
        <dbReference type="Pfam" id="PF16916"/>
    </source>
</evidence>
<keyword evidence="8" id="KW-0732">Signal</keyword>
<protein>
    <recommendedName>
        <fullName evidence="13">Cation efflux protein cytoplasmic domain-containing protein</fullName>
    </recommendedName>
</protein>
<feature type="region of interest" description="Disordered" evidence="7">
    <location>
        <begin position="480"/>
        <end position="502"/>
    </location>
</feature>
<accession>A0AB34JZ32</accession>